<accession>A0A3L7AKB1</accession>
<dbReference type="AlphaFoldDB" id="A0A3L7AKB1"/>
<feature type="region of interest" description="Disordered" evidence="1">
    <location>
        <begin position="1"/>
        <end position="32"/>
    </location>
</feature>
<dbReference type="Proteomes" id="UP000269438">
    <property type="component" value="Unassembled WGS sequence"/>
</dbReference>
<keyword evidence="5" id="KW-1185">Reference proteome</keyword>
<dbReference type="EMBL" id="RCUY01000001">
    <property type="protein sequence ID" value="RLP84634.1"/>
    <property type="molecule type" value="Genomic_DNA"/>
</dbReference>
<dbReference type="InterPro" id="IPR025339">
    <property type="entry name" value="DUF4245"/>
</dbReference>
<keyword evidence="2" id="KW-1133">Transmembrane helix</keyword>
<comment type="caution">
    <text evidence="3">The sequence shown here is derived from an EMBL/GenBank/DDBJ whole genome shotgun (WGS) entry which is preliminary data.</text>
</comment>
<evidence type="ECO:0000256" key="2">
    <source>
        <dbReference type="SAM" id="Phobius"/>
    </source>
</evidence>
<evidence type="ECO:0000313" key="4">
    <source>
        <dbReference type="EMBL" id="RLP84634.1"/>
    </source>
</evidence>
<keyword evidence="2" id="KW-0812">Transmembrane</keyword>
<name>A0A3L7AKB1_9MICO</name>
<dbReference type="EMBL" id="RCUY01000011">
    <property type="protein sequence ID" value="RLP80849.1"/>
    <property type="molecule type" value="Genomic_DNA"/>
</dbReference>
<dbReference type="OrthoDB" id="4801970at2"/>
<dbReference type="RefSeq" id="WP_121687113.1">
    <property type="nucleotide sequence ID" value="NZ_RCUY01000001.1"/>
</dbReference>
<gene>
    <name evidence="4" type="ORF">D9V34_01130</name>
    <name evidence="3" type="ORF">D9V34_13425</name>
</gene>
<proteinExistence type="predicted"/>
<evidence type="ECO:0000256" key="1">
    <source>
        <dbReference type="SAM" id="MobiDB-lite"/>
    </source>
</evidence>
<keyword evidence="2" id="KW-0472">Membrane</keyword>
<evidence type="ECO:0000313" key="5">
    <source>
        <dbReference type="Proteomes" id="UP000269438"/>
    </source>
</evidence>
<evidence type="ECO:0000313" key="3">
    <source>
        <dbReference type="EMBL" id="RLP80849.1"/>
    </source>
</evidence>
<sequence length="217" mass="23965">MAKKKSTEPRVVAELGRPETPEETAERKATQSRNYRMRKTVNNLVYSLLATVALVAVMVIIVPRSDKPTDRSVDYTVVAGQVQESQEAHLASPKLPKTWSANYAEVRSKTSVKSWEIGFLTPDQKFIGMAQGLNANDSWTSLMLKNSVPTGTTTIDGVQWTVYDNRDSRDDKIGNVHYGLATQAGSSYFVLFGSASNEEFTTLATALTPDIEKEANR</sequence>
<organism evidence="3 5">
    <name type="scientific">Mycetocola lacteus</name>
    <dbReference type="NCBI Taxonomy" id="76637"/>
    <lineage>
        <taxon>Bacteria</taxon>
        <taxon>Bacillati</taxon>
        <taxon>Actinomycetota</taxon>
        <taxon>Actinomycetes</taxon>
        <taxon>Micrococcales</taxon>
        <taxon>Microbacteriaceae</taxon>
        <taxon>Mycetocola</taxon>
    </lineage>
</organism>
<feature type="transmembrane region" description="Helical" evidence="2">
    <location>
        <begin position="43"/>
        <end position="62"/>
    </location>
</feature>
<dbReference type="Pfam" id="PF14030">
    <property type="entry name" value="DUF4245"/>
    <property type="match status" value="1"/>
</dbReference>
<feature type="compositionally biased region" description="Basic and acidic residues" evidence="1">
    <location>
        <begin position="16"/>
        <end position="29"/>
    </location>
</feature>
<protein>
    <submittedName>
        <fullName evidence="3">DUF4245 domain-containing protein</fullName>
    </submittedName>
</protein>
<reference evidence="3 5" key="1">
    <citation type="submission" date="2018-10" db="EMBL/GenBank/DDBJ databases">
        <authorList>
            <person name="Li J."/>
        </authorList>
    </citation>
    <scope>NUCLEOTIDE SEQUENCE [LARGE SCALE GENOMIC DNA]</scope>
    <source>
        <strain evidence="3 5">JCM 11654</strain>
    </source>
</reference>